<gene>
    <name evidence="2" type="ORF">SAMN02787113_00454</name>
</gene>
<sequence>MKKIPIILGMLFILGASILSESTLAATYVNQSVTAYVADQGSLTYHGTVPVMYSTAAVRPKVCGNALSGTKFPAGTIITTQAGLPFPDARLRSTFQVYDMGDVKCVKNVTPNWFDIFFGTSENYQHAINFGFKTASYNTSSTLSAEDLNSEDINNTEEFIKEEEKEATNN</sequence>
<feature type="signal peptide" evidence="1">
    <location>
        <begin position="1"/>
        <end position="25"/>
    </location>
</feature>
<proteinExistence type="predicted"/>
<evidence type="ECO:0000313" key="2">
    <source>
        <dbReference type="EMBL" id="SEP73702.1"/>
    </source>
</evidence>
<evidence type="ECO:0000256" key="1">
    <source>
        <dbReference type="SAM" id="SignalP"/>
    </source>
</evidence>
<dbReference type="RefSeq" id="WP_139150579.1">
    <property type="nucleotide sequence ID" value="NZ_FMVP01000002.1"/>
</dbReference>
<comment type="caution">
    <text evidence="2">The sequence shown here is derived from an EMBL/GenBank/DDBJ whole genome shotgun (WGS) entry which is preliminary data.</text>
</comment>
<reference evidence="2 3" key="1">
    <citation type="submission" date="2016-10" db="EMBL/GenBank/DDBJ databases">
        <authorList>
            <person name="Varghese N."/>
            <person name="Submissions S."/>
        </authorList>
    </citation>
    <scope>NUCLEOTIDE SEQUENCE [LARGE SCALE GENOMIC DNA]</scope>
    <source>
        <strain evidence="2 3">TC-13</strain>
    </source>
</reference>
<dbReference type="Proteomes" id="UP000199410">
    <property type="component" value="Unassembled WGS sequence"/>
</dbReference>
<keyword evidence="1" id="KW-0732">Signal</keyword>
<feature type="chain" id="PRO_5031495769" description="3D domain-containing protein" evidence="1">
    <location>
        <begin position="26"/>
        <end position="170"/>
    </location>
</feature>
<dbReference type="EMBL" id="FOEL01000002">
    <property type="protein sequence ID" value="SEP73702.1"/>
    <property type="molecule type" value="Genomic_DNA"/>
</dbReference>
<accession>A0A1H9AAE0</accession>
<evidence type="ECO:0000313" key="3">
    <source>
        <dbReference type="Proteomes" id="UP000199410"/>
    </source>
</evidence>
<name>A0A1H9AAE0_9BACI</name>
<protein>
    <recommendedName>
        <fullName evidence="4">3D domain-containing protein</fullName>
    </recommendedName>
</protein>
<evidence type="ECO:0008006" key="4">
    <source>
        <dbReference type="Google" id="ProtNLM"/>
    </source>
</evidence>
<organism evidence="2 3">
    <name type="scientific">Lysinibacillus fusiformis</name>
    <dbReference type="NCBI Taxonomy" id="28031"/>
    <lineage>
        <taxon>Bacteria</taxon>
        <taxon>Bacillati</taxon>
        <taxon>Bacillota</taxon>
        <taxon>Bacilli</taxon>
        <taxon>Bacillales</taxon>
        <taxon>Bacillaceae</taxon>
        <taxon>Lysinibacillus</taxon>
    </lineage>
</organism>
<dbReference type="AlphaFoldDB" id="A0A1H9AAE0"/>